<sequence length="377" mass="41988">MLRKIYFWSAFTMIVWLCTNCGGPSVVRPLPEPGGEDTTGIDTSVVTDPDTMIVDTLPVVDRDSAFALSNRFGTINIFTEADLVKKTGVYYKANDFIGRPVTLDYSFIYATKDTMQRKPFVLMVHEGAFLFGTLDNEMGKATWLARKGYAAASINYRLGFNGGSEQNACGGNNREIVQAVYRAVQDTYAALHYFAGKADELNIDPAQMILAGSSAGAITISALLYMREADFEALLPGIVKTLGPLDPNPKGAPYRVRALLSYMGYGVFKSSYITAANAKPTVFFQRTGDNVLPYQKGTFLSCPFYLSSEGAKPVSDQLRRLKVAFELNYQPEQGHHLSYTEEYVTNRYAQFMKRLWAGNRHQIVNENFKTVEDIEIK</sequence>
<dbReference type="SUPFAM" id="SSF53474">
    <property type="entry name" value="alpha/beta-Hydrolases"/>
    <property type="match status" value="1"/>
</dbReference>
<dbReference type="InterPro" id="IPR049492">
    <property type="entry name" value="BD-FAE-like_dom"/>
</dbReference>
<proteinExistence type="predicted"/>
<dbReference type="PANTHER" id="PTHR48081">
    <property type="entry name" value="AB HYDROLASE SUPERFAMILY PROTEIN C4A8.06C"/>
    <property type="match status" value="1"/>
</dbReference>
<evidence type="ECO:0000259" key="2">
    <source>
        <dbReference type="Pfam" id="PF20434"/>
    </source>
</evidence>
<evidence type="ECO:0000313" key="4">
    <source>
        <dbReference type="Proteomes" id="UP000679725"/>
    </source>
</evidence>
<dbReference type="RefSeq" id="WP_215235835.1">
    <property type="nucleotide sequence ID" value="NZ_CAJRAU010000007.1"/>
</dbReference>
<dbReference type="Pfam" id="PF20434">
    <property type="entry name" value="BD-FAE"/>
    <property type="match status" value="1"/>
</dbReference>
<keyword evidence="1" id="KW-0378">Hydrolase</keyword>
<dbReference type="EMBL" id="CAJRAU010000007">
    <property type="protein sequence ID" value="CAG5073047.1"/>
    <property type="molecule type" value="Genomic_DNA"/>
</dbReference>
<gene>
    <name evidence="3" type="ORF">DYBT9623_04574</name>
</gene>
<keyword evidence="4" id="KW-1185">Reference proteome</keyword>
<dbReference type="Proteomes" id="UP000679725">
    <property type="component" value="Unassembled WGS sequence"/>
</dbReference>
<dbReference type="InterPro" id="IPR029058">
    <property type="entry name" value="AB_hydrolase_fold"/>
</dbReference>
<name>A0ABN7RI55_9BACT</name>
<protein>
    <recommendedName>
        <fullName evidence="2">BD-FAE-like domain-containing protein</fullName>
    </recommendedName>
</protein>
<comment type="caution">
    <text evidence="3">The sequence shown here is derived from an EMBL/GenBank/DDBJ whole genome shotgun (WGS) entry which is preliminary data.</text>
</comment>
<reference evidence="3 4" key="1">
    <citation type="submission" date="2021-04" db="EMBL/GenBank/DDBJ databases">
        <authorList>
            <person name="Rodrigo-Torres L."/>
            <person name="Arahal R. D."/>
            <person name="Lucena T."/>
        </authorList>
    </citation>
    <scope>NUCLEOTIDE SEQUENCE [LARGE SCALE GENOMIC DNA]</scope>
    <source>
        <strain evidence="3 4">CECT 9623</strain>
    </source>
</reference>
<feature type="domain" description="BD-FAE-like" evidence="2">
    <location>
        <begin position="108"/>
        <end position="218"/>
    </location>
</feature>
<dbReference type="InterPro" id="IPR050300">
    <property type="entry name" value="GDXG_lipolytic_enzyme"/>
</dbReference>
<dbReference type="Gene3D" id="3.40.50.1820">
    <property type="entry name" value="alpha/beta hydrolase"/>
    <property type="match status" value="1"/>
</dbReference>
<organism evidence="3 4">
    <name type="scientific">Dyadobacter linearis</name>
    <dbReference type="NCBI Taxonomy" id="2823330"/>
    <lineage>
        <taxon>Bacteria</taxon>
        <taxon>Pseudomonadati</taxon>
        <taxon>Bacteroidota</taxon>
        <taxon>Cytophagia</taxon>
        <taxon>Cytophagales</taxon>
        <taxon>Spirosomataceae</taxon>
        <taxon>Dyadobacter</taxon>
    </lineage>
</organism>
<accession>A0ABN7RI55</accession>
<evidence type="ECO:0000313" key="3">
    <source>
        <dbReference type="EMBL" id="CAG5073047.1"/>
    </source>
</evidence>
<evidence type="ECO:0000256" key="1">
    <source>
        <dbReference type="ARBA" id="ARBA00022801"/>
    </source>
</evidence>